<name>A0ABP0UT00_9BRYO</name>
<evidence type="ECO:0000313" key="3">
    <source>
        <dbReference type="Proteomes" id="UP001497512"/>
    </source>
</evidence>
<reference evidence="2" key="1">
    <citation type="submission" date="2024-02" db="EMBL/GenBank/DDBJ databases">
        <authorList>
            <consortium name="ELIXIR-Norway"/>
            <consortium name="Elixir Norway"/>
        </authorList>
    </citation>
    <scope>NUCLEOTIDE SEQUENCE</scope>
</reference>
<gene>
    <name evidence="2" type="ORF">CSSPTR1EN2_LOCUS18182</name>
</gene>
<evidence type="ECO:0000313" key="2">
    <source>
        <dbReference type="EMBL" id="CAK9226324.1"/>
    </source>
</evidence>
<protein>
    <submittedName>
        <fullName evidence="2">Uncharacterized protein</fullName>
    </submittedName>
</protein>
<organism evidence="2 3">
    <name type="scientific">Sphagnum troendelagicum</name>
    <dbReference type="NCBI Taxonomy" id="128251"/>
    <lineage>
        <taxon>Eukaryota</taxon>
        <taxon>Viridiplantae</taxon>
        <taxon>Streptophyta</taxon>
        <taxon>Embryophyta</taxon>
        <taxon>Bryophyta</taxon>
        <taxon>Sphagnophytina</taxon>
        <taxon>Sphagnopsida</taxon>
        <taxon>Sphagnales</taxon>
        <taxon>Sphagnaceae</taxon>
        <taxon>Sphagnum</taxon>
    </lineage>
</organism>
<dbReference type="EMBL" id="OZ019897">
    <property type="protein sequence ID" value="CAK9226324.1"/>
    <property type="molecule type" value="Genomic_DNA"/>
</dbReference>
<sequence length="88" mass="10115">MGEAWKGQPRIDGKTSDPNSQRLHLSEAPDEEMVQADKVTTELSKRRHLSHVPPIFSPFLSESVFLSETPKEEPDTWYQAPKLRKLWA</sequence>
<keyword evidence="3" id="KW-1185">Reference proteome</keyword>
<accession>A0ABP0UT00</accession>
<evidence type="ECO:0000256" key="1">
    <source>
        <dbReference type="SAM" id="MobiDB-lite"/>
    </source>
</evidence>
<dbReference type="Proteomes" id="UP001497512">
    <property type="component" value="Chromosome 5"/>
</dbReference>
<proteinExistence type="predicted"/>
<feature type="region of interest" description="Disordered" evidence="1">
    <location>
        <begin position="1"/>
        <end position="35"/>
    </location>
</feature>